<dbReference type="Proteomes" id="UP000787635">
    <property type="component" value="Unassembled WGS sequence"/>
</dbReference>
<keyword evidence="3 4" id="KW-0472">Membrane</keyword>
<feature type="domain" description="Major facilitator superfamily (MFS) profile" evidence="5">
    <location>
        <begin position="222"/>
        <end position="396"/>
    </location>
</feature>
<comment type="caution">
    <text evidence="6">The sequence shown here is derived from an EMBL/GenBank/DDBJ whole genome shotgun (WGS) entry which is preliminary data.</text>
</comment>
<dbReference type="InterPro" id="IPR036259">
    <property type="entry name" value="MFS_trans_sf"/>
</dbReference>
<feature type="transmembrane region" description="Helical" evidence="4">
    <location>
        <begin position="310"/>
        <end position="332"/>
    </location>
</feature>
<feature type="transmembrane region" description="Helical" evidence="4">
    <location>
        <begin position="180"/>
        <end position="201"/>
    </location>
</feature>
<feature type="transmembrane region" description="Helical" evidence="4">
    <location>
        <begin position="27"/>
        <end position="46"/>
    </location>
</feature>
<proteinExistence type="predicted"/>
<evidence type="ECO:0000313" key="7">
    <source>
        <dbReference type="Proteomes" id="UP000787635"/>
    </source>
</evidence>
<feature type="transmembrane region" description="Helical" evidence="4">
    <location>
        <begin position="344"/>
        <end position="364"/>
    </location>
</feature>
<keyword evidence="1 4" id="KW-0812">Transmembrane</keyword>
<dbReference type="PANTHER" id="PTHR23531:SF1">
    <property type="entry name" value="QUINOLENE RESISTANCE PROTEIN NORA"/>
    <property type="match status" value="1"/>
</dbReference>
<organism evidence="6 7">
    <name type="scientific">Falsiroseomonas selenitidurans</name>
    <dbReference type="NCBI Taxonomy" id="2716335"/>
    <lineage>
        <taxon>Bacteria</taxon>
        <taxon>Pseudomonadati</taxon>
        <taxon>Pseudomonadota</taxon>
        <taxon>Alphaproteobacteria</taxon>
        <taxon>Acetobacterales</taxon>
        <taxon>Roseomonadaceae</taxon>
        <taxon>Falsiroseomonas</taxon>
    </lineage>
</organism>
<dbReference type="Gene3D" id="1.20.1250.20">
    <property type="entry name" value="MFS general substrate transporter like domains"/>
    <property type="match status" value="2"/>
</dbReference>
<dbReference type="PROSITE" id="PS50850">
    <property type="entry name" value="MFS"/>
    <property type="match status" value="1"/>
</dbReference>
<dbReference type="InterPro" id="IPR011701">
    <property type="entry name" value="MFS"/>
</dbReference>
<dbReference type="SUPFAM" id="SSF103473">
    <property type="entry name" value="MFS general substrate transporter"/>
    <property type="match status" value="1"/>
</dbReference>
<reference evidence="6 7" key="1">
    <citation type="submission" date="2020-03" db="EMBL/GenBank/DDBJ databases">
        <title>Roseomonas selenitidurans sp. nov. isolated from urban soil.</title>
        <authorList>
            <person name="Liu H."/>
        </authorList>
    </citation>
    <scope>NUCLEOTIDE SEQUENCE [LARGE SCALE GENOMIC DNA]</scope>
    <source>
        <strain evidence="6 7">BU-1</strain>
    </source>
</reference>
<evidence type="ECO:0000313" key="6">
    <source>
        <dbReference type="EMBL" id="NKC33102.1"/>
    </source>
</evidence>
<feature type="transmembrane region" description="Helical" evidence="4">
    <location>
        <begin position="88"/>
        <end position="108"/>
    </location>
</feature>
<accession>A0ABX1EB98</accession>
<feature type="transmembrane region" description="Helical" evidence="4">
    <location>
        <begin position="120"/>
        <end position="142"/>
    </location>
</feature>
<dbReference type="PANTHER" id="PTHR23531">
    <property type="entry name" value="QUINOLENE RESISTANCE PROTEIN NORA"/>
    <property type="match status" value="1"/>
</dbReference>
<protein>
    <submittedName>
        <fullName evidence="6">MFS transporter</fullName>
    </submittedName>
</protein>
<dbReference type="InterPro" id="IPR020846">
    <property type="entry name" value="MFS_dom"/>
</dbReference>
<keyword evidence="2 4" id="KW-1133">Transmembrane helix</keyword>
<evidence type="ECO:0000256" key="4">
    <source>
        <dbReference type="SAM" id="Phobius"/>
    </source>
</evidence>
<name>A0ABX1EB98_9PROT</name>
<dbReference type="RefSeq" id="WP_168033837.1">
    <property type="nucleotide sequence ID" value="NZ_JAAVNE010000038.1"/>
</dbReference>
<feature type="transmembrane region" description="Helical" evidence="4">
    <location>
        <begin position="287"/>
        <end position="304"/>
    </location>
</feature>
<sequence length="396" mass="40733">MLEAAFAGAGMETTEDGPPARLWTPGFAGMLVLTLLGFANLAAFYGLEPWLRGRGLSAAEAGLGIAVFTLVALLLIPPLSARITPATAGRCIVAGFAVTLVALPLYALADGFAAILALRLWHGLGFVLTLVGIITAFVALVPPSRAGEAFSLFGVADLLPFALLPPIMEATLPAFGGEASGQYAAMAALQAPALLLAVLIARHAPAAPATPAEPAIMPQGQPVWLLLAVNSAAFLAHALLFSLLKPRALELGAAPLIGLFFGLQTFTIMGLRLLAGGFFDRVDQRRLAALGTLLVVVALALLALPLPGWMLLPASLLFGLGFGAALPLLNALMHRHSPPERRGANLNLMMLTLQLGYLAGPLLGGLAVGVAGYAGAFALAALCLAPAIPALLRLPR</sequence>
<evidence type="ECO:0000259" key="5">
    <source>
        <dbReference type="PROSITE" id="PS50850"/>
    </source>
</evidence>
<gene>
    <name evidence="6" type="ORF">HEQ75_19725</name>
</gene>
<evidence type="ECO:0000256" key="2">
    <source>
        <dbReference type="ARBA" id="ARBA00022989"/>
    </source>
</evidence>
<dbReference type="EMBL" id="JAAVNE010000038">
    <property type="protein sequence ID" value="NKC33102.1"/>
    <property type="molecule type" value="Genomic_DNA"/>
</dbReference>
<feature type="transmembrane region" description="Helical" evidence="4">
    <location>
        <begin position="222"/>
        <end position="244"/>
    </location>
</feature>
<keyword evidence="7" id="KW-1185">Reference proteome</keyword>
<feature type="transmembrane region" description="Helical" evidence="4">
    <location>
        <begin position="256"/>
        <end position="275"/>
    </location>
</feature>
<dbReference type="InterPro" id="IPR052714">
    <property type="entry name" value="MFS_Exporter"/>
</dbReference>
<feature type="transmembrane region" description="Helical" evidence="4">
    <location>
        <begin position="58"/>
        <end position="76"/>
    </location>
</feature>
<feature type="transmembrane region" description="Helical" evidence="4">
    <location>
        <begin position="149"/>
        <end position="168"/>
    </location>
</feature>
<evidence type="ECO:0000256" key="1">
    <source>
        <dbReference type="ARBA" id="ARBA00022692"/>
    </source>
</evidence>
<dbReference type="Pfam" id="PF07690">
    <property type="entry name" value="MFS_1"/>
    <property type="match status" value="1"/>
</dbReference>
<feature type="transmembrane region" description="Helical" evidence="4">
    <location>
        <begin position="370"/>
        <end position="392"/>
    </location>
</feature>
<evidence type="ECO:0000256" key="3">
    <source>
        <dbReference type="ARBA" id="ARBA00023136"/>
    </source>
</evidence>